<evidence type="ECO:0000313" key="3">
    <source>
        <dbReference type="EMBL" id="KAF5405377.1"/>
    </source>
</evidence>
<dbReference type="Pfam" id="PF00773">
    <property type="entry name" value="RNB"/>
    <property type="match status" value="2"/>
</dbReference>
<dbReference type="InterPro" id="IPR022966">
    <property type="entry name" value="RNase_II/R_CS"/>
</dbReference>
<dbReference type="InterPro" id="IPR050180">
    <property type="entry name" value="RNR_Ribonuclease"/>
</dbReference>
<dbReference type="Proteomes" id="UP000748531">
    <property type="component" value="Unassembled WGS sequence"/>
</dbReference>
<dbReference type="InterPro" id="IPR041505">
    <property type="entry name" value="Dis3_CSD2"/>
</dbReference>
<dbReference type="GO" id="GO:0000175">
    <property type="term" value="F:3'-5'-RNA exonuclease activity"/>
    <property type="evidence" value="ECO:0007669"/>
    <property type="project" value="TreeGrafter"/>
</dbReference>
<dbReference type="Pfam" id="PF17877">
    <property type="entry name" value="Dis3l2_C_term"/>
    <property type="match status" value="1"/>
</dbReference>
<dbReference type="GO" id="GO:0010587">
    <property type="term" value="P:miRNA catabolic process"/>
    <property type="evidence" value="ECO:0007669"/>
    <property type="project" value="TreeGrafter"/>
</dbReference>
<dbReference type="GO" id="GO:0000932">
    <property type="term" value="C:P-body"/>
    <property type="evidence" value="ECO:0007669"/>
    <property type="project" value="TreeGrafter"/>
</dbReference>
<evidence type="ECO:0000259" key="2">
    <source>
        <dbReference type="SMART" id="SM00955"/>
    </source>
</evidence>
<dbReference type="EMBL" id="LUCH01000349">
    <property type="protein sequence ID" value="KAF5405377.1"/>
    <property type="molecule type" value="Genomic_DNA"/>
</dbReference>
<dbReference type="SMART" id="SM00955">
    <property type="entry name" value="RNB"/>
    <property type="match status" value="2"/>
</dbReference>
<feature type="compositionally biased region" description="Low complexity" evidence="1">
    <location>
        <begin position="294"/>
        <end position="310"/>
    </location>
</feature>
<evidence type="ECO:0000256" key="1">
    <source>
        <dbReference type="SAM" id="MobiDB-lite"/>
    </source>
</evidence>
<dbReference type="Gene3D" id="2.40.50.690">
    <property type="match status" value="2"/>
</dbReference>
<dbReference type="Gene3D" id="2.40.50.140">
    <property type="entry name" value="Nucleic acid-binding proteins"/>
    <property type="match status" value="1"/>
</dbReference>
<accession>A0A8J4STU9</accession>
<dbReference type="OrthoDB" id="372421at2759"/>
<gene>
    <name evidence="3" type="ORF">PHET_01121</name>
</gene>
<sequence>MVVSSKITVSITLLPQPGHSPLVRRFYRLVRYVISDPSQIFRRSFFDVLLCESFKAKRSATPSRPRIRISRQVFCQCRPPFTPESSEALHDVKSVKQKSGGVYAPFWQESEIRAGIAKKELLTGTLRINPRQYNDAYIKHPMGDCDVYIHGLRKRNRALTNDIVAVRLEEKKYWRVFGTFVKESIASNVEKNGRDNNSPSYCTLEEFLAHQKHDLEQLIGVEAVKNIVLDLNTSTDPLPPPTPSSADSDIIQLVPWWTVIQRTGQVVGIVHQLHSRTCIGRLQLTRTTLRSKTSDTQDVQDSQSTSSPTVTKKESVSWNYANLIPSDYRLPRMIIPRSSCPETIQANLDSFKHMRFVAQIVDWTENSIFPKGALLRSLSAGSQSLIDTETDRILIGAGFVHGLDAINQFPEPVNISAQQAVADATSALSEEMRWRTDFREHCVFTIDPSTARDLDDALHLRDLSDDEIQLLAAEGYENAAYEVGVHIADVSYFVRPDSAVDVEASRRATTIYLVQLCVPMLPRLLCEELCSLNPGEHKLSFSVVFKMTKQGEILKTWFGRTIIRSCAKFSYEDVQLLIDNPEEDFVPECTLDISPPHTLQSVHSCILKLHELAMQRRQRRFANGSLRLDQVKSIFLLDDNRQFPIGVSMAVCKPSNSLVEEFMLAANEAVARRLATHLPNSAFLRRHAAPSLNQLHNAAINLESVGIKVNTETAGSIQASICRAAGCAVDTGYHYSSDLVSLCSTMAAGLSLVETDLIEKLEQIELNADPDPKQRSFEDRKEELEREARLLVAVSMLTKTMTLAEYFCLGELSSDSTTEHYALNMEFYTHFTSPIRRYADVIVHRQLAATLSADALKAGNADLAAWYAKTIPSTEVSTKELQTVAEVCNAKKLSARIAGEESTELFFILFVKETGPLTEVCAVTAILDRSFDVLLLSCGLTRRVYLQNLNIRSSELVAARRVANRIEETAKLCILWNTESSSSEPCDAARTQTSSDGVTIDSGLATAPSCGCYYTELKLLDVVLCQVSIERPDDNNLNENANQTDVEQTQVETLPKLRLTLLRRTCSKCHSGRPSINKIFSSAKQQASAFRRAKKIPTPSSATITAEEADRLLQDGLAIQGELRTLSRSIAYVEHPLDKQRVLVFGTNRLHAMHGDMVVVRVFPIGHWKVAGTESVDLFESQDRASDAMLTEEEDSLIATPELTAPQDENLEAEFTDLPPLVPVDNLPISKTFDRNPSRYHHLFSCKSLFELAADPLRSSWPTELPENLNLFDPLSTFTPLPSSRLLRTGQVVAILRKNPRSRRLLGQIAFFRPSTGRITRSTVPINHDEPSVEGAVCLFVPNSTNQSLIKLDPASVPKAILENRALGLNTNHVCIITGWSSRMNIPCGVILEQLGDMNQLEPATKQILLEYGLEDKEFLPEHLNGLPKSPDDFVIPLSEYIHRRDFRSCCIISIDPASAKDVDDALHIKCLGSDLYEVGVHIADVSHFVKPGTSLDREAAERTTSIYLVQKVIPMLPAILSEHLCSLQPAVDRLAFSVVMKVRASGDIVDTWIGRTIIRSRAKLSYDHALALLETASLHADDEKMKALAKLIPTPEAPFNLVHVRDSLIQLNNIARNLRKERVQNGALTLQKAKIEFDLPSTVFDTDTTDTSNSPLSDTAQDVSAQSDRTVWPRGYSIQAPGPSHQLIEEWMLAANQAVARRLFEAFQRRSSPKAVERGDQTAAVGTRNSGRLLDDGWSSVLLRRHSAPSKRNIAELTKLLETGGVQLQDGSSKALSSALRDHNQHLKDSGRPDEERAAIMDALSHLVYIRMKMATYFSLDDVIKLEPDLLKIAKTEPERVFEYTWHYGLNVPLYTHFTSPIRRYADLLVHRQLASILRLDRQSSELKSGFERGLKARRTATNRPSLSQLTLQADWCNHRRMMSRRAQEASQRLFLTACLRDCGPMQMDATVIALSQTSVKLLLSAFGIVVACPLKQFLRHTLKWDVIVNDKERVSRTDEPEVGKSEKSISHIFVQWTAHVKIDNVEPETLSREIRVLSVLPCRVCCQSDRLNLHAEFIPPEASESTAVNYGHVSL</sequence>
<protein>
    <recommendedName>
        <fullName evidence="2">RNB domain-containing protein</fullName>
    </recommendedName>
</protein>
<dbReference type="InterPro" id="IPR001900">
    <property type="entry name" value="RNase_II/R"/>
</dbReference>
<dbReference type="GO" id="GO:0003723">
    <property type="term" value="F:RNA binding"/>
    <property type="evidence" value="ECO:0007669"/>
    <property type="project" value="InterPro"/>
</dbReference>
<reference evidence="3" key="1">
    <citation type="submission" date="2019-05" db="EMBL/GenBank/DDBJ databases">
        <title>Annotation for the trematode Paragonimus heterotremus.</title>
        <authorList>
            <person name="Choi Y.-J."/>
        </authorList>
    </citation>
    <scope>NUCLEOTIDE SEQUENCE</scope>
    <source>
        <strain evidence="3">LC</strain>
    </source>
</reference>
<dbReference type="Gene3D" id="2.40.50.700">
    <property type="match status" value="2"/>
</dbReference>
<dbReference type="InterPro" id="IPR012340">
    <property type="entry name" value="NA-bd_OB-fold"/>
</dbReference>
<dbReference type="SUPFAM" id="SSF50249">
    <property type="entry name" value="Nucleic acid-binding proteins"/>
    <property type="match status" value="4"/>
</dbReference>
<dbReference type="PANTHER" id="PTHR23355:SF9">
    <property type="entry name" value="DIS3-LIKE EXONUCLEASE 2"/>
    <property type="match status" value="1"/>
</dbReference>
<proteinExistence type="predicted"/>
<keyword evidence="4" id="KW-1185">Reference proteome</keyword>
<dbReference type="InterPro" id="IPR041093">
    <property type="entry name" value="Dis3l2-like_C"/>
</dbReference>
<dbReference type="PROSITE" id="PS01175">
    <property type="entry name" value="RIBONUCLEASE_II"/>
    <property type="match status" value="2"/>
</dbReference>
<evidence type="ECO:0000313" key="4">
    <source>
        <dbReference type="Proteomes" id="UP000748531"/>
    </source>
</evidence>
<organism evidence="3 4">
    <name type="scientific">Paragonimus heterotremus</name>
    <dbReference type="NCBI Taxonomy" id="100268"/>
    <lineage>
        <taxon>Eukaryota</taxon>
        <taxon>Metazoa</taxon>
        <taxon>Spiralia</taxon>
        <taxon>Lophotrochozoa</taxon>
        <taxon>Platyhelminthes</taxon>
        <taxon>Trematoda</taxon>
        <taxon>Digenea</taxon>
        <taxon>Plagiorchiida</taxon>
        <taxon>Troglotremata</taxon>
        <taxon>Troglotrematidae</taxon>
        <taxon>Paragonimus</taxon>
    </lineage>
</organism>
<dbReference type="GO" id="GO:0006402">
    <property type="term" value="P:mRNA catabolic process"/>
    <property type="evidence" value="ECO:0007669"/>
    <property type="project" value="TreeGrafter"/>
</dbReference>
<dbReference type="PANTHER" id="PTHR23355">
    <property type="entry name" value="RIBONUCLEASE"/>
    <property type="match status" value="1"/>
</dbReference>
<dbReference type="Pfam" id="PF17849">
    <property type="entry name" value="OB_Dis3"/>
    <property type="match status" value="2"/>
</dbReference>
<feature type="domain" description="RNB" evidence="2">
    <location>
        <begin position="435"/>
        <end position="853"/>
    </location>
</feature>
<feature type="region of interest" description="Disordered" evidence="1">
    <location>
        <begin position="290"/>
        <end position="311"/>
    </location>
</feature>
<feature type="domain" description="RNB" evidence="2">
    <location>
        <begin position="1444"/>
        <end position="1881"/>
    </location>
</feature>
<comment type="caution">
    <text evidence="3">The sequence shown here is derived from an EMBL/GenBank/DDBJ whole genome shotgun (WGS) entry which is preliminary data.</text>
</comment>
<name>A0A8J4STU9_9TREM</name>